<evidence type="ECO:0000313" key="3">
    <source>
        <dbReference type="Proteomes" id="UP000824890"/>
    </source>
</evidence>
<reference evidence="2 3" key="1">
    <citation type="submission" date="2021-05" db="EMBL/GenBank/DDBJ databases">
        <title>Genome Assembly of Synthetic Allotetraploid Brassica napus Reveals Homoeologous Exchanges between Subgenomes.</title>
        <authorList>
            <person name="Davis J.T."/>
        </authorList>
    </citation>
    <scope>NUCLEOTIDE SEQUENCE [LARGE SCALE GENOMIC DNA]</scope>
    <source>
        <strain evidence="3">cv. Da-Ae</strain>
        <tissue evidence="2">Seedling</tissue>
    </source>
</reference>
<name>A0ABQ7X7J4_BRANA</name>
<evidence type="ECO:0008006" key="4">
    <source>
        <dbReference type="Google" id="ProtNLM"/>
    </source>
</evidence>
<organism evidence="2 3">
    <name type="scientific">Brassica napus</name>
    <name type="common">Rape</name>
    <dbReference type="NCBI Taxonomy" id="3708"/>
    <lineage>
        <taxon>Eukaryota</taxon>
        <taxon>Viridiplantae</taxon>
        <taxon>Streptophyta</taxon>
        <taxon>Embryophyta</taxon>
        <taxon>Tracheophyta</taxon>
        <taxon>Spermatophyta</taxon>
        <taxon>Magnoliopsida</taxon>
        <taxon>eudicotyledons</taxon>
        <taxon>Gunneridae</taxon>
        <taxon>Pentapetalae</taxon>
        <taxon>rosids</taxon>
        <taxon>malvids</taxon>
        <taxon>Brassicales</taxon>
        <taxon>Brassicaceae</taxon>
        <taxon>Brassiceae</taxon>
        <taxon>Brassica</taxon>
    </lineage>
</organism>
<proteinExistence type="predicted"/>
<sequence length="149" mass="17272">MDTRRHSLTLIGRVTNPSAQKYPNGDEVTATLVYENLEKHCLHCGRLDHEIRDCLEAKHQNKERLPAQKDSQKNRADHSSGRYSIQRFQHQKNYQRDSLPNNRHGRDWSHGNVENTSHRRNPPTHKERGTFSGDSHSTAAPRDMAFSEH</sequence>
<keyword evidence="3" id="KW-1185">Reference proteome</keyword>
<gene>
    <name evidence="2" type="ORF">HID58_094374</name>
</gene>
<feature type="region of interest" description="Disordered" evidence="1">
    <location>
        <begin position="61"/>
        <end position="149"/>
    </location>
</feature>
<protein>
    <recommendedName>
        <fullName evidence="4">CCHC-type domain-containing protein</fullName>
    </recommendedName>
</protein>
<evidence type="ECO:0000313" key="2">
    <source>
        <dbReference type="EMBL" id="KAH0851905.1"/>
    </source>
</evidence>
<feature type="compositionally biased region" description="Polar residues" evidence="1">
    <location>
        <begin position="81"/>
        <end position="101"/>
    </location>
</feature>
<evidence type="ECO:0000256" key="1">
    <source>
        <dbReference type="SAM" id="MobiDB-lite"/>
    </source>
</evidence>
<comment type="caution">
    <text evidence="2">The sequence shown here is derived from an EMBL/GenBank/DDBJ whole genome shotgun (WGS) entry which is preliminary data.</text>
</comment>
<dbReference type="EMBL" id="JAGKQM010001387">
    <property type="protein sequence ID" value="KAH0851905.1"/>
    <property type="molecule type" value="Genomic_DNA"/>
</dbReference>
<dbReference type="Proteomes" id="UP000824890">
    <property type="component" value="Unassembled WGS sequence"/>
</dbReference>
<feature type="compositionally biased region" description="Basic and acidic residues" evidence="1">
    <location>
        <begin position="61"/>
        <end position="80"/>
    </location>
</feature>
<accession>A0ABQ7X7J4</accession>